<protein>
    <submittedName>
        <fullName evidence="2">Uncharacterized protein</fullName>
    </submittedName>
</protein>
<accession>A0A2G8JK81</accession>
<evidence type="ECO:0000313" key="3">
    <source>
        <dbReference type="Proteomes" id="UP000230750"/>
    </source>
</evidence>
<feature type="compositionally biased region" description="Low complexity" evidence="1">
    <location>
        <begin position="164"/>
        <end position="178"/>
    </location>
</feature>
<evidence type="ECO:0000313" key="2">
    <source>
        <dbReference type="EMBL" id="PIK36129.1"/>
    </source>
</evidence>
<gene>
    <name evidence="2" type="ORF">BSL78_27041</name>
</gene>
<feature type="region of interest" description="Disordered" evidence="1">
    <location>
        <begin position="1"/>
        <end position="113"/>
    </location>
</feature>
<feature type="compositionally biased region" description="Polar residues" evidence="1">
    <location>
        <begin position="90"/>
        <end position="113"/>
    </location>
</feature>
<feature type="compositionally biased region" description="Low complexity" evidence="1">
    <location>
        <begin position="24"/>
        <end position="35"/>
    </location>
</feature>
<proteinExistence type="predicted"/>
<sequence length="203" mass="21324">MMKTRSSGWPKDQNGRPEGLPETAGPFGASAGPSGTTDHTISRAGPTNFSGGEAQTSRPTGGNVTNTASPAGDSAGPTNRSRRLRVSTRPALQTVQPAQAITPPFSTSTQGDSDKISYQVQGMNLDEVSTPVVPPRAMIMRTSGLCPARRPDWLTRKLARDSRPSGTSPSPSSTAGPRPIGPDQSALPAERPKLPDTLLWRRG</sequence>
<keyword evidence="3" id="KW-1185">Reference proteome</keyword>
<feature type="region of interest" description="Disordered" evidence="1">
    <location>
        <begin position="157"/>
        <end position="203"/>
    </location>
</feature>
<dbReference type="AlphaFoldDB" id="A0A2G8JK81"/>
<organism evidence="2 3">
    <name type="scientific">Stichopus japonicus</name>
    <name type="common">Sea cucumber</name>
    <dbReference type="NCBI Taxonomy" id="307972"/>
    <lineage>
        <taxon>Eukaryota</taxon>
        <taxon>Metazoa</taxon>
        <taxon>Echinodermata</taxon>
        <taxon>Eleutherozoa</taxon>
        <taxon>Echinozoa</taxon>
        <taxon>Holothuroidea</taxon>
        <taxon>Aspidochirotacea</taxon>
        <taxon>Aspidochirotida</taxon>
        <taxon>Stichopodidae</taxon>
        <taxon>Apostichopus</taxon>
    </lineage>
</organism>
<dbReference type="Proteomes" id="UP000230750">
    <property type="component" value="Unassembled WGS sequence"/>
</dbReference>
<reference evidence="2 3" key="1">
    <citation type="journal article" date="2017" name="PLoS Biol.">
        <title>The sea cucumber genome provides insights into morphological evolution and visceral regeneration.</title>
        <authorList>
            <person name="Zhang X."/>
            <person name="Sun L."/>
            <person name="Yuan J."/>
            <person name="Sun Y."/>
            <person name="Gao Y."/>
            <person name="Zhang L."/>
            <person name="Li S."/>
            <person name="Dai H."/>
            <person name="Hamel J.F."/>
            <person name="Liu C."/>
            <person name="Yu Y."/>
            <person name="Liu S."/>
            <person name="Lin W."/>
            <person name="Guo K."/>
            <person name="Jin S."/>
            <person name="Xu P."/>
            <person name="Storey K.B."/>
            <person name="Huan P."/>
            <person name="Zhang T."/>
            <person name="Zhou Y."/>
            <person name="Zhang J."/>
            <person name="Lin C."/>
            <person name="Li X."/>
            <person name="Xing L."/>
            <person name="Huo D."/>
            <person name="Sun M."/>
            <person name="Wang L."/>
            <person name="Mercier A."/>
            <person name="Li F."/>
            <person name="Yang H."/>
            <person name="Xiang J."/>
        </authorList>
    </citation>
    <scope>NUCLEOTIDE SEQUENCE [LARGE SCALE GENOMIC DNA]</scope>
    <source>
        <strain evidence="2">Shaxun</strain>
        <tissue evidence="2">Muscle</tissue>
    </source>
</reference>
<feature type="compositionally biased region" description="Polar residues" evidence="1">
    <location>
        <begin position="45"/>
        <end position="69"/>
    </location>
</feature>
<evidence type="ECO:0000256" key="1">
    <source>
        <dbReference type="SAM" id="MobiDB-lite"/>
    </source>
</evidence>
<dbReference type="EMBL" id="MRZV01001737">
    <property type="protein sequence ID" value="PIK36129.1"/>
    <property type="molecule type" value="Genomic_DNA"/>
</dbReference>
<comment type="caution">
    <text evidence="2">The sequence shown here is derived from an EMBL/GenBank/DDBJ whole genome shotgun (WGS) entry which is preliminary data.</text>
</comment>
<name>A0A2G8JK81_STIJA</name>